<evidence type="ECO:0000313" key="2">
    <source>
        <dbReference type="Proteomes" id="UP000325577"/>
    </source>
</evidence>
<dbReference type="Proteomes" id="UP000325577">
    <property type="component" value="Linkage Group LG11"/>
</dbReference>
<dbReference type="EMBL" id="CM018034">
    <property type="protein sequence ID" value="KAA8543295.1"/>
    <property type="molecule type" value="Genomic_DNA"/>
</dbReference>
<keyword evidence="2" id="KW-1185">Reference proteome</keyword>
<evidence type="ECO:0000313" key="1">
    <source>
        <dbReference type="EMBL" id="KAA8543295.1"/>
    </source>
</evidence>
<dbReference type="GO" id="GO:0009536">
    <property type="term" value="C:plastid"/>
    <property type="evidence" value="ECO:0007669"/>
    <property type="project" value="TreeGrafter"/>
</dbReference>
<sequence>MADPPTDLDDYTRSSTIITFDRPAPLLRGPLPAGSPDDPSTGPFVLAFRDAKSWAAAYKACESKITEQCEAGARIGCAISASSKCKPPWWKTLFGVAKTDFTERAKCEEREMAICMEASKENCRKFAKDKCLPAFQNARIALKDRKVDWKEASKLIYWASLSSALSDKSVGFELIGLDQLGSWIESKRRIEVTNYRGSDLLVWDVNCVVKTRLVSHLGLVGCGQVYKN</sequence>
<reference evidence="1 2" key="1">
    <citation type="submission" date="2019-09" db="EMBL/GenBank/DDBJ databases">
        <title>A chromosome-level genome assembly of the Chinese tupelo Nyssa sinensis.</title>
        <authorList>
            <person name="Yang X."/>
            <person name="Kang M."/>
            <person name="Yang Y."/>
            <person name="Xiong H."/>
            <person name="Wang M."/>
            <person name="Zhang Z."/>
            <person name="Wang Z."/>
            <person name="Wu H."/>
            <person name="Ma T."/>
            <person name="Liu J."/>
            <person name="Xi Z."/>
        </authorList>
    </citation>
    <scope>NUCLEOTIDE SEQUENCE [LARGE SCALE GENOMIC DNA]</scope>
    <source>
        <strain evidence="1">J267</strain>
        <tissue evidence="1">Leaf</tissue>
    </source>
</reference>
<dbReference type="PANTHER" id="PTHR36773:SF1">
    <property type="entry name" value="EXPRESSED PROTEIN"/>
    <property type="match status" value="1"/>
</dbReference>
<dbReference type="PANTHER" id="PTHR36773">
    <property type="entry name" value="EXPRESSED PROTEIN"/>
    <property type="match status" value="1"/>
</dbReference>
<protein>
    <submittedName>
        <fullName evidence="1">Uncharacterized protein</fullName>
    </submittedName>
</protein>
<proteinExistence type="predicted"/>
<dbReference type="AlphaFoldDB" id="A0A5J5BJI4"/>
<organism evidence="1 2">
    <name type="scientific">Nyssa sinensis</name>
    <dbReference type="NCBI Taxonomy" id="561372"/>
    <lineage>
        <taxon>Eukaryota</taxon>
        <taxon>Viridiplantae</taxon>
        <taxon>Streptophyta</taxon>
        <taxon>Embryophyta</taxon>
        <taxon>Tracheophyta</taxon>
        <taxon>Spermatophyta</taxon>
        <taxon>Magnoliopsida</taxon>
        <taxon>eudicotyledons</taxon>
        <taxon>Gunneridae</taxon>
        <taxon>Pentapetalae</taxon>
        <taxon>asterids</taxon>
        <taxon>Cornales</taxon>
        <taxon>Nyssaceae</taxon>
        <taxon>Nyssa</taxon>
    </lineage>
</organism>
<dbReference type="OrthoDB" id="1928518at2759"/>
<gene>
    <name evidence="1" type="ORF">F0562_021210</name>
</gene>
<accession>A0A5J5BJI4</accession>
<name>A0A5J5BJI4_9ASTE</name>